<dbReference type="PROSITE" id="PS00107">
    <property type="entry name" value="PROTEIN_KINASE_ATP"/>
    <property type="match status" value="1"/>
</dbReference>
<evidence type="ECO:0000313" key="3">
    <source>
        <dbReference type="EMBL" id="KAK3281071.1"/>
    </source>
</evidence>
<comment type="caution">
    <text evidence="3">The sequence shown here is derived from an EMBL/GenBank/DDBJ whole genome shotgun (WGS) entry which is preliminary data.</text>
</comment>
<evidence type="ECO:0000256" key="1">
    <source>
        <dbReference type="PROSITE-ProRule" id="PRU10141"/>
    </source>
</evidence>
<feature type="region of interest" description="Disordered" evidence="2">
    <location>
        <begin position="91"/>
        <end position="130"/>
    </location>
</feature>
<evidence type="ECO:0000256" key="2">
    <source>
        <dbReference type="SAM" id="MobiDB-lite"/>
    </source>
</evidence>
<organism evidence="3 4">
    <name type="scientific">Cymbomonas tetramitiformis</name>
    <dbReference type="NCBI Taxonomy" id="36881"/>
    <lineage>
        <taxon>Eukaryota</taxon>
        <taxon>Viridiplantae</taxon>
        <taxon>Chlorophyta</taxon>
        <taxon>Pyramimonadophyceae</taxon>
        <taxon>Pyramimonadales</taxon>
        <taxon>Pyramimonadaceae</taxon>
        <taxon>Cymbomonas</taxon>
    </lineage>
</organism>
<protein>
    <recommendedName>
        <fullName evidence="5">Protein kinase domain-containing protein</fullName>
    </recommendedName>
</protein>
<feature type="binding site" evidence="1">
    <location>
        <position position="36"/>
    </location>
    <ligand>
        <name>ATP</name>
        <dbReference type="ChEBI" id="CHEBI:30616"/>
    </ligand>
</feature>
<dbReference type="Gene3D" id="3.30.200.20">
    <property type="entry name" value="Phosphorylase Kinase, domain 1"/>
    <property type="match status" value="1"/>
</dbReference>
<dbReference type="PANTHER" id="PTHR46699">
    <property type="entry name" value="SERINE/THREONINE-PROTEIN KINASE STN8, CHLOROPLASTIC-RELATED"/>
    <property type="match status" value="1"/>
</dbReference>
<proteinExistence type="predicted"/>
<keyword evidence="1" id="KW-0067">ATP-binding</keyword>
<dbReference type="GO" id="GO:0005524">
    <property type="term" value="F:ATP binding"/>
    <property type="evidence" value="ECO:0007669"/>
    <property type="project" value="UniProtKB-UniRule"/>
</dbReference>
<keyword evidence="4" id="KW-1185">Reference proteome</keyword>
<accession>A0AAE0LD51</accession>
<evidence type="ECO:0008006" key="5">
    <source>
        <dbReference type="Google" id="ProtNLM"/>
    </source>
</evidence>
<reference evidence="3 4" key="1">
    <citation type="journal article" date="2015" name="Genome Biol. Evol.">
        <title>Comparative Genomics of a Bacterivorous Green Alga Reveals Evolutionary Causalities and Consequences of Phago-Mixotrophic Mode of Nutrition.</title>
        <authorList>
            <person name="Burns J.A."/>
            <person name="Paasch A."/>
            <person name="Narechania A."/>
            <person name="Kim E."/>
        </authorList>
    </citation>
    <scope>NUCLEOTIDE SEQUENCE [LARGE SCALE GENOMIC DNA]</scope>
    <source>
        <strain evidence="3 4">PLY_AMNH</strain>
    </source>
</reference>
<sequence length="130" mass="14131">MAMDVLSLSRLGEGSFGLVYEGKMKTRTGIQNVVLKRAKSTVQDSEELQDLERILNERVRKDAKGSCADYIGHCRFRAGSASLPALITPRVLEQQGDTSSLRPAPGTRGARRQPPAEVGPPQILRVGVSE</sequence>
<dbReference type="Proteomes" id="UP001190700">
    <property type="component" value="Unassembled WGS sequence"/>
</dbReference>
<name>A0AAE0LD51_9CHLO</name>
<dbReference type="InterPro" id="IPR011009">
    <property type="entry name" value="Kinase-like_dom_sf"/>
</dbReference>
<dbReference type="PANTHER" id="PTHR46699:SF4">
    <property type="entry name" value="SERINE_THREONINE-PROTEIN KINASE STN7, CHLOROPLASTIC"/>
    <property type="match status" value="1"/>
</dbReference>
<evidence type="ECO:0000313" key="4">
    <source>
        <dbReference type="Proteomes" id="UP001190700"/>
    </source>
</evidence>
<dbReference type="EMBL" id="LGRX02004048">
    <property type="protein sequence ID" value="KAK3281071.1"/>
    <property type="molecule type" value="Genomic_DNA"/>
</dbReference>
<gene>
    <name evidence="3" type="ORF">CYMTET_11121</name>
</gene>
<keyword evidence="1" id="KW-0547">Nucleotide-binding</keyword>
<dbReference type="AlphaFoldDB" id="A0AAE0LD51"/>
<dbReference type="SUPFAM" id="SSF56112">
    <property type="entry name" value="Protein kinase-like (PK-like)"/>
    <property type="match status" value="1"/>
</dbReference>
<dbReference type="InterPro" id="IPR017441">
    <property type="entry name" value="Protein_kinase_ATP_BS"/>
</dbReference>